<organism evidence="1 2">
    <name type="scientific">Papilio xuthus</name>
    <name type="common">Asian swallowtail butterfly</name>
    <dbReference type="NCBI Taxonomy" id="66420"/>
    <lineage>
        <taxon>Eukaryota</taxon>
        <taxon>Metazoa</taxon>
        <taxon>Ecdysozoa</taxon>
        <taxon>Arthropoda</taxon>
        <taxon>Hexapoda</taxon>
        <taxon>Insecta</taxon>
        <taxon>Pterygota</taxon>
        <taxon>Neoptera</taxon>
        <taxon>Endopterygota</taxon>
        <taxon>Lepidoptera</taxon>
        <taxon>Glossata</taxon>
        <taxon>Ditrysia</taxon>
        <taxon>Papilionoidea</taxon>
        <taxon>Papilionidae</taxon>
        <taxon>Papilioninae</taxon>
        <taxon>Papilio</taxon>
    </lineage>
</organism>
<protein>
    <submittedName>
        <fullName evidence="1">Uncharacterized protein</fullName>
    </submittedName>
</protein>
<reference evidence="1 2" key="1">
    <citation type="journal article" date="2015" name="Nat. Commun.">
        <title>Outbred genome sequencing and CRISPR/Cas9 gene editing in butterflies.</title>
        <authorList>
            <person name="Li X."/>
            <person name="Fan D."/>
            <person name="Zhang W."/>
            <person name="Liu G."/>
            <person name="Zhang L."/>
            <person name="Zhao L."/>
            <person name="Fang X."/>
            <person name="Chen L."/>
            <person name="Dong Y."/>
            <person name="Chen Y."/>
            <person name="Ding Y."/>
            <person name="Zhao R."/>
            <person name="Feng M."/>
            <person name="Zhu Y."/>
            <person name="Feng Y."/>
            <person name="Jiang X."/>
            <person name="Zhu D."/>
            <person name="Xiang H."/>
            <person name="Feng X."/>
            <person name="Li S."/>
            <person name="Wang J."/>
            <person name="Zhang G."/>
            <person name="Kronforst M.R."/>
            <person name="Wang W."/>
        </authorList>
    </citation>
    <scope>NUCLEOTIDE SEQUENCE [LARGE SCALE GENOMIC DNA]</scope>
    <source>
        <strain evidence="1">Ya'a_city_454_Px</strain>
        <tissue evidence="1">Whole body</tissue>
    </source>
</reference>
<dbReference type="Proteomes" id="UP000053268">
    <property type="component" value="Unassembled WGS sequence"/>
</dbReference>
<accession>A0A194Q6K4</accession>
<evidence type="ECO:0000313" key="2">
    <source>
        <dbReference type="Proteomes" id="UP000053268"/>
    </source>
</evidence>
<sequence>MCENRFSIYGHRIECAGSIFACAVSRRFKIVRRVWCGVAAGRGVAAPDARGRLPPAAAAHAPCLRLAPSPCALRQPVTIALVGASHSRREIAPRTGVPALPNSLPAAN</sequence>
<gene>
    <name evidence="1" type="ORF">RR46_07474</name>
</gene>
<proteinExistence type="predicted"/>
<dbReference type="EMBL" id="KQ459460">
    <property type="protein sequence ID" value="KPJ00635.1"/>
    <property type="molecule type" value="Genomic_DNA"/>
</dbReference>
<name>A0A194Q6K4_PAPXU</name>
<dbReference type="AlphaFoldDB" id="A0A194Q6K4"/>
<evidence type="ECO:0000313" key="1">
    <source>
        <dbReference type="EMBL" id="KPJ00635.1"/>
    </source>
</evidence>
<keyword evidence="2" id="KW-1185">Reference proteome</keyword>